<reference evidence="2 3" key="1">
    <citation type="submission" date="2016-10" db="EMBL/GenBank/DDBJ databases">
        <authorList>
            <person name="de Groot N.N."/>
        </authorList>
    </citation>
    <scope>NUCLEOTIDE SEQUENCE [LARGE SCALE GENOMIC DNA]</scope>
    <source>
        <strain evidence="2 3">KHGC13</strain>
    </source>
</reference>
<dbReference type="EMBL" id="FPBT01000031">
    <property type="protein sequence ID" value="SFU67749.1"/>
    <property type="molecule type" value="Genomic_DNA"/>
</dbReference>
<dbReference type="InterPro" id="IPR024234">
    <property type="entry name" value="DUF3801"/>
</dbReference>
<feature type="region of interest" description="Disordered" evidence="1">
    <location>
        <begin position="134"/>
        <end position="250"/>
    </location>
</feature>
<dbReference type="STRING" id="155865.SAMN05216515_13411"/>
<accession>A0A1I7I484</accession>
<feature type="compositionally biased region" description="Basic and acidic residues" evidence="1">
    <location>
        <begin position="136"/>
        <end position="159"/>
    </location>
</feature>
<organism evidence="2 3">
    <name type="scientific">Eubacterium pyruvativorans</name>
    <dbReference type="NCBI Taxonomy" id="155865"/>
    <lineage>
        <taxon>Bacteria</taxon>
        <taxon>Bacillati</taxon>
        <taxon>Bacillota</taxon>
        <taxon>Clostridia</taxon>
        <taxon>Eubacteriales</taxon>
        <taxon>Eubacteriaceae</taxon>
        <taxon>Eubacterium</taxon>
    </lineage>
</organism>
<proteinExistence type="predicted"/>
<keyword evidence="3" id="KW-1185">Reference proteome</keyword>
<evidence type="ECO:0000313" key="2">
    <source>
        <dbReference type="EMBL" id="SFU67749.1"/>
    </source>
</evidence>
<dbReference type="RefSeq" id="WP_090472002.1">
    <property type="nucleotide sequence ID" value="NZ_FOWF01000034.1"/>
</dbReference>
<evidence type="ECO:0008006" key="4">
    <source>
        <dbReference type="Google" id="ProtNLM"/>
    </source>
</evidence>
<dbReference type="OrthoDB" id="9783524at2"/>
<name>A0A1I7I484_9FIRM</name>
<dbReference type="Pfam" id="PF12687">
    <property type="entry name" value="DUF3801"/>
    <property type="match status" value="1"/>
</dbReference>
<dbReference type="AlphaFoldDB" id="A0A1I7I484"/>
<protein>
    <recommendedName>
        <fullName evidence="4">DUF3801 domain-containing protein</fullName>
    </recommendedName>
</protein>
<sequence length="250" mass="28096">MNPGGDAAEQVVRLSLEGVEVAARITGNGAKNIAILLHAVLKEEQKTKGKTRLTNMLRTGKELKVYTVQQKDLKKFTQEAKRYGVLYCVLRDKNNKDENAVVDVIARAEDASKIQRITERFRLGTVPTASVTGSVKEQEKYFPEKDAREKKEPEARSERTMGAGPGRQKPKANPDLAKTANDPPSEPSLRQTSRSNGSTGMNRPSVREKLNYYRRRQSREQKLSREKGKRPSSKENTVKVPLPKRPGKER</sequence>
<dbReference type="Proteomes" id="UP000198817">
    <property type="component" value="Unassembled WGS sequence"/>
</dbReference>
<evidence type="ECO:0000313" key="3">
    <source>
        <dbReference type="Proteomes" id="UP000198817"/>
    </source>
</evidence>
<feature type="compositionally biased region" description="Polar residues" evidence="1">
    <location>
        <begin position="188"/>
        <end position="202"/>
    </location>
</feature>
<gene>
    <name evidence="2" type="ORF">SAMN05216508_13114</name>
</gene>
<evidence type="ECO:0000256" key="1">
    <source>
        <dbReference type="SAM" id="MobiDB-lite"/>
    </source>
</evidence>